<dbReference type="GO" id="GO:0006352">
    <property type="term" value="P:DNA-templated transcription initiation"/>
    <property type="evidence" value="ECO:0007669"/>
    <property type="project" value="InterPro"/>
</dbReference>
<organism evidence="6 7">
    <name type="scientific">Microcystis aeruginosa NIES-44</name>
    <dbReference type="NCBI Taxonomy" id="449439"/>
    <lineage>
        <taxon>Bacteria</taxon>
        <taxon>Bacillati</taxon>
        <taxon>Cyanobacteriota</taxon>
        <taxon>Cyanophyceae</taxon>
        <taxon>Oscillatoriophycideae</taxon>
        <taxon>Chroococcales</taxon>
        <taxon>Microcystaceae</taxon>
        <taxon>Microcystis</taxon>
    </lineage>
</organism>
<comment type="caution">
    <text evidence="6">The sequence shown here is derived from an EMBL/GenBank/DDBJ whole genome shotgun (WGS) entry which is preliminary data.</text>
</comment>
<keyword evidence="2" id="KW-0731">Sigma factor</keyword>
<evidence type="ECO:0000313" key="7">
    <source>
        <dbReference type="Proteomes" id="UP000030321"/>
    </source>
</evidence>
<dbReference type="RefSeq" id="WP_045358137.1">
    <property type="nucleotide sequence ID" value="NZ_BBPA01000020.1"/>
</dbReference>
<dbReference type="EMBL" id="BBPA01000020">
    <property type="protein sequence ID" value="GAL92335.1"/>
    <property type="molecule type" value="Genomic_DNA"/>
</dbReference>
<proteinExistence type="predicted"/>
<dbReference type="Proteomes" id="UP000030321">
    <property type="component" value="Unassembled WGS sequence"/>
</dbReference>
<dbReference type="Pfam" id="PF04539">
    <property type="entry name" value="Sigma70_r3"/>
    <property type="match status" value="1"/>
</dbReference>
<dbReference type="SUPFAM" id="SSF88946">
    <property type="entry name" value="Sigma2 domain of RNA polymerase sigma factors"/>
    <property type="match status" value="1"/>
</dbReference>
<reference evidence="7" key="1">
    <citation type="journal article" date="2015" name="Genome">
        <title>Whole Genome Sequence of the Non-Microcystin-Producing Microcystis aeruginosa Strain NIES-44.</title>
        <authorList>
            <person name="Okano K."/>
            <person name="Miyata N."/>
            <person name="Ozaki Y."/>
        </authorList>
    </citation>
    <scope>NUCLEOTIDE SEQUENCE [LARGE SCALE GENOMIC DNA]</scope>
    <source>
        <strain evidence="7">NIES-44</strain>
    </source>
</reference>
<sequence length="258" mass="30290">MSILNQENLKLATLTLFQEYQKTGDNKLRDRIMELNLGLVRKEAHHWVNQCHENYEDLVQVGCMGLIRAIKRFDSSKGNAFSSFAIPYIRGEIQHYLRDKGYTVRIPRRWLDLGRQATNVRRHFQTVHNRQPNDTEISRALNISLAEWQEVKLAFQNREPLSLDVTVNNDEDNNTCLKDLIPDPHYRSFQLCQEDRIRLQQALAQLEDKTRHILEFVFLKDLTQRETAEQLGISVVTVSRRVKKGLEILKETMTQEVF</sequence>
<dbReference type="InterPro" id="IPR007624">
    <property type="entry name" value="RNA_pol_sigma70_r3"/>
</dbReference>
<dbReference type="Pfam" id="PF04545">
    <property type="entry name" value="Sigma70_r4"/>
    <property type="match status" value="1"/>
</dbReference>
<evidence type="ECO:0000256" key="2">
    <source>
        <dbReference type="ARBA" id="ARBA00023082"/>
    </source>
</evidence>
<protein>
    <submittedName>
        <fullName evidence="6">Cyanobacterial SigF-related sigma factor</fullName>
    </submittedName>
</protein>
<keyword evidence="4" id="KW-0804">Transcription</keyword>
<name>A0A0A1VRG2_MICAE</name>
<dbReference type="CDD" id="cd06171">
    <property type="entry name" value="Sigma70_r4"/>
    <property type="match status" value="1"/>
</dbReference>
<dbReference type="Gene3D" id="1.10.10.10">
    <property type="entry name" value="Winged helix-like DNA-binding domain superfamily/Winged helix DNA-binding domain"/>
    <property type="match status" value="2"/>
</dbReference>
<dbReference type="InterPro" id="IPR007627">
    <property type="entry name" value="RNA_pol_sigma70_r2"/>
</dbReference>
<dbReference type="InterPro" id="IPR013325">
    <property type="entry name" value="RNA_pol_sigma_r2"/>
</dbReference>
<dbReference type="InterPro" id="IPR014284">
    <property type="entry name" value="RNA_pol_sigma-70_dom"/>
</dbReference>
<dbReference type="NCBIfam" id="TIGR02937">
    <property type="entry name" value="sigma70-ECF"/>
    <property type="match status" value="1"/>
</dbReference>
<keyword evidence="1" id="KW-0805">Transcription regulation</keyword>
<evidence type="ECO:0000256" key="3">
    <source>
        <dbReference type="ARBA" id="ARBA00023125"/>
    </source>
</evidence>
<dbReference type="Gene3D" id="1.20.120.1810">
    <property type="match status" value="1"/>
</dbReference>
<evidence type="ECO:0000259" key="5">
    <source>
        <dbReference type="PROSITE" id="PS00715"/>
    </source>
</evidence>
<gene>
    <name evidence="6" type="ORF">N44_00893</name>
</gene>
<dbReference type="InterPro" id="IPR036388">
    <property type="entry name" value="WH-like_DNA-bd_sf"/>
</dbReference>
<dbReference type="GO" id="GO:0016987">
    <property type="term" value="F:sigma factor activity"/>
    <property type="evidence" value="ECO:0007669"/>
    <property type="project" value="UniProtKB-KW"/>
</dbReference>
<dbReference type="InterPro" id="IPR000943">
    <property type="entry name" value="RNA_pol_sigma70"/>
</dbReference>
<dbReference type="SUPFAM" id="SSF88659">
    <property type="entry name" value="Sigma3 and sigma4 domains of RNA polymerase sigma factors"/>
    <property type="match status" value="2"/>
</dbReference>
<dbReference type="InterPro" id="IPR007630">
    <property type="entry name" value="RNA_pol_sigma70_r4"/>
</dbReference>
<accession>A0A0A1VRG2</accession>
<evidence type="ECO:0000256" key="4">
    <source>
        <dbReference type="ARBA" id="ARBA00023163"/>
    </source>
</evidence>
<dbReference type="PANTHER" id="PTHR30385">
    <property type="entry name" value="SIGMA FACTOR F FLAGELLAR"/>
    <property type="match status" value="1"/>
</dbReference>
<dbReference type="AlphaFoldDB" id="A0A0A1VRG2"/>
<dbReference type="InterPro" id="IPR013324">
    <property type="entry name" value="RNA_pol_sigma_r3/r4-like"/>
</dbReference>
<dbReference type="PROSITE" id="PS00715">
    <property type="entry name" value="SIGMA70_1"/>
    <property type="match status" value="1"/>
</dbReference>
<dbReference type="GO" id="GO:0003677">
    <property type="term" value="F:DNA binding"/>
    <property type="evidence" value="ECO:0007669"/>
    <property type="project" value="UniProtKB-KW"/>
</dbReference>
<dbReference type="Pfam" id="PF04542">
    <property type="entry name" value="Sigma70_r2"/>
    <property type="match status" value="1"/>
</dbReference>
<evidence type="ECO:0000313" key="6">
    <source>
        <dbReference type="EMBL" id="GAL92335.1"/>
    </source>
</evidence>
<dbReference type="NCBIfam" id="NF005644">
    <property type="entry name" value="PRK07408.1"/>
    <property type="match status" value="1"/>
</dbReference>
<feature type="domain" description="RNA polymerase sigma-70" evidence="5">
    <location>
        <begin position="57"/>
        <end position="70"/>
    </location>
</feature>
<keyword evidence="3" id="KW-0238">DNA-binding</keyword>
<evidence type="ECO:0000256" key="1">
    <source>
        <dbReference type="ARBA" id="ARBA00023015"/>
    </source>
</evidence>
<dbReference type="PANTHER" id="PTHR30385:SF4">
    <property type="entry name" value="RNA POLYMERASE SIGMA-E FACTOR"/>
    <property type="match status" value="1"/>
</dbReference>